<feature type="transmembrane region" description="Helical" evidence="1">
    <location>
        <begin position="220"/>
        <end position="239"/>
    </location>
</feature>
<keyword evidence="5" id="KW-1185">Reference proteome</keyword>
<feature type="transmembrane region" description="Helical" evidence="1">
    <location>
        <begin position="251"/>
        <end position="269"/>
    </location>
</feature>
<dbReference type="InterPro" id="IPR052734">
    <property type="entry name" value="Nod_factor_acetyltransferase"/>
</dbReference>
<feature type="transmembrane region" description="Helical" evidence="1">
    <location>
        <begin position="96"/>
        <end position="115"/>
    </location>
</feature>
<dbReference type="EMBL" id="JAPVES010000030">
    <property type="protein sequence ID" value="MCZ3373741.1"/>
    <property type="molecule type" value="Genomic_DNA"/>
</dbReference>
<protein>
    <submittedName>
        <fullName evidence="3">Acyltransferase family protein</fullName>
    </submittedName>
</protein>
<organism evidence="3 5">
    <name type="scientific">Methanobacterium veterum</name>
    <dbReference type="NCBI Taxonomy" id="408577"/>
    <lineage>
        <taxon>Archaea</taxon>
        <taxon>Methanobacteriati</taxon>
        <taxon>Methanobacteriota</taxon>
        <taxon>Methanomada group</taxon>
        <taxon>Methanobacteria</taxon>
        <taxon>Methanobacteriales</taxon>
        <taxon>Methanobacteriaceae</taxon>
        <taxon>Methanobacterium</taxon>
    </lineage>
</organism>
<feature type="transmembrane region" description="Helical" evidence="1">
    <location>
        <begin position="12"/>
        <end position="29"/>
    </location>
</feature>
<proteinExistence type="predicted"/>
<evidence type="ECO:0000256" key="1">
    <source>
        <dbReference type="SAM" id="Phobius"/>
    </source>
</evidence>
<dbReference type="PANTHER" id="PTHR37312">
    <property type="entry name" value="MEMBRANE-BOUND ACYLTRANSFERASE YKRP-RELATED"/>
    <property type="match status" value="1"/>
</dbReference>
<sequence length="336" mass="38489">MIRDLKLDNLRGLAILLVVLAHFIMESSIYSSSAFYFTCKFIYLFHMPLLIFVSGYLSKIRPDNVSKAFKGILIPYLIFNTLWIIVAFLQNGHLPSAMYFVPEVGLWYLLSLFFWRTMLPIANMVKHAFWISILLALLVGTINLDLSFLSISRTVCFFPVFLLGFYFKDIKEKFTINKYLAGGSLIILLTASTFFFKHYSDNLVGKLSYSAMDLGNLEGMVLRLLAIAVGMISVILLFNIMTSKETVLTKVGRNSLSVYVLHFYFIFYLPDILNYFGLKFIFHSYLLTAIYVISATVIVTFILSRDVVSKGVDAIIKSVTNFLLKEYKLIYTRRST</sequence>
<feature type="transmembrane region" description="Helical" evidence="1">
    <location>
        <begin position="150"/>
        <end position="167"/>
    </location>
</feature>
<feature type="domain" description="Acyltransferase 3" evidence="2">
    <location>
        <begin position="6"/>
        <end position="304"/>
    </location>
</feature>
<evidence type="ECO:0000259" key="2">
    <source>
        <dbReference type="Pfam" id="PF01757"/>
    </source>
</evidence>
<feature type="transmembrane region" description="Helical" evidence="1">
    <location>
        <begin position="127"/>
        <end position="144"/>
    </location>
</feature>
<feature type="transmembrane region" description="Helical" evidence="1">
    <location>
        <begin position="69"/>
        <end position="90"/>
    </location>
</feature>
<comment type="caution">
    <text evidence="3">The sequence shown here is derived from an EMBL/GenBank/DDBJ whole genome shotgun (WGS) entry which is preliminary data.</text>
</comment>
<dbReference type="Proteomes" id="UP001074446">
    <property type="component" value="Unassembled WGS sequence"/>
</dbReference>
<keyword evidence="1" id="KW-1133">Transmembrane helix</keyword>
<keyword evidence="3" id="KW-0808">Transferase</keyword>
<name>A0A9E4ZXM2_9EURY</name>
<dbReference type="AlphaFoldDB" id="A0A9E4ZXM2"/>
<dbReference type="RefSeq" id="WP_052376235.1">
    <property type="nucleotide sequence ID" value="NZ_JAPVER010000020.1"/>
</dbReference>
<evidence type="ECO:0000313" key="4">
    <source>
        <dbReference type="EMBL" id="MCZ3373741.1"/>
    </source>
</evidence>
<reference evidence="3" key="1">
    <citation type="submission" date="2022-12" db="EMBL/GenBank/DDBJ databases">
        <title>Reclassification of two methanogenic archaea species isolated from the Kolyma lowland permafrost.</title>
        <authorList>
            <person name="Trubitsyn V.E."/>
            <person name="Rivkina E.M."/>
            <person name="Shcherbakova V.A."/>
        </authorList>
    </citation>
    <scope>NUCLEOTIDE SEQUENCE</scope>
    <source>
        <strain evidence="3">M2</strain>
        <strain evidence="4">MK4</strain>
    </source>
</reference>
<feature type="transmembrane region" description="Helical" evidence="1">
    <location>
        <begin position="179"/>
        <end position="200"/>
    </location>
</feature>
<accession>A0A9E4ZXM2</accession>
<keyword evidence="1" id="KW-0812">Transmembrane</keyword>
<dbReference type="PANTHER" id="PTHR37312:SF1">
    <property type="entry name" value="MEMBRANE-BOUND ACYLTRANSFERASE YKRP-RELATED"/>
    <property type="match status" value="1"/>
</dbReference>
<dbReference type="EMBL" id="JAPVER010000020">
    <property type="protein sequence ID" value="MCZ3367111.1"/>
    <property type="molecule type" value="Genomic_DNA"/>
</dbReference>
<keyword evidence="3" id="KW-0012">Acyltransferase</keyword>
<gene>
    <name evidence="4" type="ORF">O3H35_13915</name>
    <name evidence="3" type="ORF">O3H54_14575</name>
</gene>
<evidence type="ECO:0000313" key="3">
    <source>
        <dbReference type="EMBL" id="MCZ3367111.1"/>
    </source>
</evidence>
<dbReference type="Proteomes" id="UP001068021">
    <property type="component" value="Unassembled WGS sequence"/>
</dbReference>
<dbReference type="Pfam" id="PF01757">
    <property type="entry name" value="Acyl_transf_3"/>
    <property type="match status" value="1"/>
</dbReference>
<dbReference type="GO" id="GO:0016747">
    <property type="term" value="F:acyltransferase activity, transferring groups other than amino-acyl groups"/>
    <property type="evidence" value="ECO:0007669"/>
    <property type="project" value="InterPro"/>
</dbReference>
<dbReference type="InterPro" id="IPR002656">
    <property type="entry name" value="Acyl_transf_3_dom"/>
</dbReference>
<feature type="transmembrane region" description="Helical" evidence="1">
    <location>
        <begin position="281"/>
        <end position="303"/>
    </location>
</feature>
<evidence type="ECO:0000313" key="5">
    <source>
        <dbReference type="Proteomes" id="UP001068021"/>
    </source>
</evidence>
<feature type="transmembrane region" description="Helical" evidence="1">
    <location>
        <begin position="35"/>
        <end position="57"/>
    </location>
</feature>
<keyword evidence="1" id="KW-0472">Membrane</keyword>